<reference evidence="4 5" key="1">
    <citation type="submission" date="2017-09" db="EMBL/GenBank/DDBJ databases">
        <title>Depth-based differentiation of microbial function through sediment-hosted aquifers and enrichment of novel symbionts in the deep terrestrial subsurface.</title>
        <authorList>
            <person name="Probst A.J."/>
            <person name="Ladd B."/>
            <person name="Jarett J.K."/>
            <person name="Geller-Mcgrath D.E."/>
            <person name="Sieber C.M."/>
            <person name="Emerson J.B."/>
            <person name="Anantharaman K."/>
            <person name="Thomas B.C."/>
            <person name="Malmstrom R."/>
            <person name="Stieglmeier M."/>
            <person name="Klingl A."/>
            <person name="Woyke T."/>
            <person name="Ryan C.M."/>
            <person name="Banfield J.F."/>
        </authorList>
    </citation>
    <scope>NUCLEOTIDE SEQUENCE [LARGE SCALE GENOMIC DNA]</scope>
    <source>
        <strain evidence="4">CG10_big_fil_rev_8_21_14_0_10_50_13</strain>
    </source>
</reference>
<comment type="caution">
    <text evidence="4">The sequence shown here is derived from an EMBL/GenBank/DDBJ whole genome shotgun (WGS) entry which is preliminary data.</text>
</comment>
<accession>A0A2H0RGG5</accession>
<dbReference type="AlphaFoldDB" id="A0A2H0RGG5"/>
<gene>
    <name evidence="4" type="ORF">COV09_00735</name>
</gene>
<sequence>MPEIKDNMTDKLNFVVQKAEKLSRAVYVVSDFMSDREPIKWRLRELAVEITESLGKDIAFTMEILAGKIPQMISVIDLALGTGSVSQMNFTLLRKEYSDLYTTIRSENRNFFSNQMEVAQALPATVGNESASGTSTLTGITVGGTGDKRQFQSIRQVKDTSTLKTDSPAVSKGHRQTEIVEFLKGKDWVSIKDIVQVIPNVSAKTIQRELTDLMAKGTLRKKGERRWSRYSLS</sequence>
<name>A0A2H0RGG5_9BACT</name>
<dbReference type="InterPro" id="IPR036390">
    <property type="entry name" value="WH_DNA-bd_sf"/>
</dbReference>
<keyword evidence="2" id="KW-0804">Transcription</keyword>
<dbReference type="Gene3D" id="1.10.10.10">
    <property type="entry name" value="Winged helix-like DNA-binding domain superfamily/Winged helix DNA-binding domain"/>
    <property type="match status" value="1"/>
</dbReference>
<dbReference type="Pfam" id="PF08220">
    <property type="entry name" value="HTH_DeoR"/>
    <property type="match status" value="1"/>
</dbReference>
<feature type="domain" description="HTH deoR-type" evidence="3">
    <location>
        <begin position="175"/>
        <end position="221"/>
    </location>
</feature>
<dbReference type="EMBL" id="PCYJ01000014">
    <property type="protein sequence ID" value="PIR45557.1"/>
    <property type="molecule type" value="Genomic_DNA"/>
</dbReference>
<proteinExistence type="predicted"/>
<keyword evidence="1" id="KW-0805">Transcription regulation</keyword>
<organism evidence="4 5">
    <name type="scientific">Candidatus Vogelbacteria bacterium CG10_big_fil_rev_8_21_14_0_10_50_13</name>
    <dbReference type="NCBI Taxonomy" id="1975044"/>
    <lineage>
        <taxon>Bacteria</taxon>
        <taxon>Candidatus Vogeliibacteriota</taxon>
    </lineage>
</organism>
<dbReference type="GO" id="GO:0003700">
    <property type="term" value="F:DNA-binding transcription factor activity"/>
    <property type="evidence" value="ECO:0007669"/>
    <property type="project" value="InterPro"/>
</dbReference>
<evidence type="ECO:0000256" key="1">
    <source>
        <dbReference type="ARBA" id="ARBA00023015"/>
    </source>
</evidence>
<evidence type="ECO:0000256" key="2">
    <source>
        <dbReference type="ARBA" id="ARBA00023163"/>
    </source>
</evidence>
<dbReference type="SUPFAM" id="SSF46785">
    <property type="entry name" value="Winged helix' DNA-binding domain"/>
    <property type="match status" value="1"/>
</dbReference>
<evidence type="ECO:0000259" key="3">
    <source>
        <dbReference type="Pfam" id="PF08220"/>
    </source>
</evidence>
<dbReference type="InterPro" id="IPR036388">
    <property type="entry name" value="WH-like_DNA-bd_sf"/>
</dbReference>
<dbReference type="Proteomes" id="UP000230906">
    <property type="component" value="Unassembled WGS sequence"/>
</dbReference>
<protein>
    <recommendedName>
        <fullName evidence="3">HTH deoR-type domain-containing protein</fullName>
    </recommendedName>
</protein>
<evidence type="ECO:0000313" key="5">
    <source>
        <dbReference type="Proteomes" id="UP000230906"/>
    </source>
</evidence>
<dbReference type="InterPro" id="IPR001034">
    <property type="entry name" value="DeoR_HTH"/>
</dbReference>
<evidence type="ECO:0000313" key="4">
    <source>
        <dbReference type="EMBL" id="PIR45557.1"/>
    </source>
</evidence>